<feature type="repeat" description="WD" evidence="5">
    <location>
        <begin position="660"/>
        <end position="692"/>
    </location>
</feature>
<dbReference type="AlphaFoldDB" id="A0AA96WGR0"/>
<feature type="domain" description="Protein kinase" evidence="7">
    <location>
        <begin position="30"/>
        <end position="319"/>
    </location>
</feature>
<sequence>MDIQTGDQELTGALDEPNFTGRLLGENHRYRLQQYLGGGGMGDVYVAIDTSLNQTVAVKLLKASLLAEPELLQRFERECAICAALKSPHIVQIRDYGVTADGYPFYVMEYLQGQPLSQLLESQIRLPVEQACTIAIQICAGLQVAHAGIMLWNPEAGSDLWTNVIHRDLKPDNIFLVPTALGDLVKIIDFGVAKLRSIQQMAASTTDMFLGTRHYAAPEQLELSQDLDAQADIYSLGVILYEMLTGSDPFGFDFRHREVPERLWLTAHLSQTPLPFCAHPSGEQIPPDLEAIVMRCLAKVPQDRYASVSQLSQALREIIEAAPQVVPQAPQVAPQVAPVLSSASRHSEHTPPYSRLYTLLTAAMLLTCLGAIGAAIVTGISVSEFPSQSEQLSPAPSPALSQLSLARTLAGHADSVWALAVSQDGQTLVSGSQDQTIKVWNLPTGRPTQILTGHQDAVRALSLSADGQMLFSGGADQTVKLWNISTGMLQSTLSHTAPVWSVALNRSEDKLVSGSGDGKINLWNPKTEDLIQTIEGHDGIVYATAFNPLDETGLASSGADRTVKLWNVKTGNLIRVLSDHTDAVRCLAFSSQGMLASGSWDKTIKLWDTQTGQLIRTLTGHDDRVTAIAFNADGTLLVSASVDQTIKLWHVQTGKLLQSVSGHSDWVLSVAIDAQTPALISGSKDKTIKIWQ</sequence>
<dbReference type="CDD" id="cd14014">
    <property type="entry name" value="STKc_PknB_like"/>
    <property type="match status" value="1"/>
</dbReference>
<dbReference type="PROSITE" id="PS50294">
    <property type="entry name" value="WD_REPEATS_REGION"/>
    <property type="match status" value="7"/>
</dbReference>
<evidence type="ECO:0000256" key="3">
    <source>
        <dbReference type="ARBA" id="ARBA00022741"/>
    </source>
</evidence>
<evidence type="ECO:0000256" key="1">
    <source>
        <dbReference type="ARBA" id="ARBA00022574"/>
    </source>
</evidence>
<dbReference type="SMART" id="SM00320">
    <property type="entry name" value="WD40"/>
    <property type="match status" value="7"/>
</dbReference>
<keyword evidence="4 6" id="KW-0067">ATP-binding</keyword>
<dbReference type="EMBL" id="CP053586">
    <property type="protein sequence ID" value="WNZ24774.1"/>
    <property type="molecule type" value="Genomic_DNA"/>
</dbReference>
<dbReference type="InterPro" id="IPR011009">
    <property type="entry name" value="Kinase-like_dom_sf"/>
</dbReference>
<dbReference type="InterPro" id="IPR036322">
    <property type="entry name" value="WD40_repeat_dom_sf"/>
</dbReference>
<feature type="repeat" description="WD" evidence="5">
    <location>
        <begin position="492"/>
        <end position="533"/>
    </location>
</feature>
<proteinExistence type="predicted"/>
<dbReference type="PROSITE" id="PS00678">
    <property type="entry name" value="WD_REPEATS_1"/>
    <property type="match status" value="4"/>
</dbReference>
<dbReference type="CDD" id="cd00200">
    <property type="entry name" value="WD40"/>
    <property type="match status" value="1"/>
</dbReference>
<dbReference type="PROSITE" id="PS50011">
    <property type="entry name" value="PROTEIN_KINASE_DOM"/>
    <property type="match status" value="1"/>
</dbReference>
<evidence type="ECO:0000256" key="2">
    <source>
        <dbReference type="ARBA" id="ARBA00022737"/>
    </source>
</evidence>
<dbReference type="SMART" id="SM00220">
    <property type="entry name" value="S_TKc"/>
    <property type="match status" value="1"/>
</dbReference>
<gene>
    <name evidence="8" type="ORF">HJG54_19280</name>
</gene>
<dbReference type="PROSITE" id="PS00108">
    <property type="entry name" value="PROTEIN_KINASE_ST"/>
    <property type="match status" value="1"/>
</dbReference>
<dbReference type="InterPro" id="IPR019775">
    <property type="entry name" value="WD40_repeat_CS"/>
</dbReference>
<protein>
    <submittedName>
        <fullName evidence="8">Protein kinase</fullName>
    </submittedName>
</protein>
<evidence type="ECO:0000256" key="5">
    <source>
        <dbReference type="PROSITE-ProRule" id="PRU00221"/>
    </source>
</evidence>
<dbReference type="Gene3D" id="2.130.10.10">
    <property type="entry name" value="YVTN repeat-like/Quinoprotein amine dehydrogenase"/>
    <property type="match status" value="2"/>
</dbReference>
<keyword evidence="2" id="KW-0677">Repeat</keyword>
<name>A0AA96WGR0_9CYAN</name>
<organism evidence="8">
    <name type="scientific">Leptolyngbya sp. NK1-12</name>
    <dbReference type="NCBI Taxonomy" id="2547451"/>
    <lineage>
        <taxon>Bacteria</taxon>
        <taxon>Bacillati</taxon>
        <taxon>Cyanobacteriota</taxon>
        <taxon>Cyanophyceae</taxon>
        <taxon>Leptolyngbyales</taxon>
        <taxon>Leptolyngbyaceae</taxon>
        <taxon>Leptolyngbya group</taxon>
        <taxon>Leptolyngbya</taxon>
    </lineage>
</organism>
<keyword evidence="8" id="KW-0418">Kinase</keyword>
<dbReference type="Pfam" id="PF00069">
    <property type="entry name" value="Pkinase"/>
    <property type="match status" value="1"/>
</dbReference>
<dbReference type="InterPro" id="IPR001680">
    <property type="entry name" value="WD40_rpt"/>
</dbReference>
<dbReference type="RefSeq" id="WP_316430743.1">
    <property type="nucleotide sequence ID" value="NZ_CP053586.1"/>
</dbReference>
<feature type="repeat" description="WD" evidence="5">
    <location>
        <begin position="409"/>
        <end position="450"/>
    </location>
</feature>
<reference evidence="8" key="1">
    <citation type="submission" date="2020-05" db="EMBL/GenBank/DDBJ databases">
        <authorList>
            <person name="Zhu T."/>
            <person name="Keshari N."/>
            <person name="Lu X."/>
        </authorList>
    </citation>
    <scope>NUCLEOTIDE SEQUENCE</scope>
    <source>
        <strain evidence="8">NK1-12</strain>
    </source>
</reference>
<feature type="binding site" evidence="6">
    <location>
        <position position="59"/>
    </location>
    <ligand>
        <name>ATP</name>
        <dbReference type="ChEBI" id="CHEBI:30616"/>
    </ligand>
</feature>
<dbReference type="InterPro" id="IPR017441">
    <property type="entry name" value="Protein_kinase_ATP_BS"/>
</dbReference>
<dbReference type="PANTHER" id="PTHR19879">
    <property type="entry name" value="TRANSCRIPTION INITIATION FACTOR TFIID"/>
    <property type="match status" value="1"/>
</dbReference>
<accession>A0AA96WGR0</accession>
<feature type="repeat" description="WD" evidence="5">
    <location>
        <begin position="534"/>
        <end position="576"/>
    </location>
</feature>
<dbReference type="InterPro" id="IPR020472">
    <property type="entry name" value="WD40_PAC1"/>
</dbReference>
<evidence type="ECO:0000259" key="7">
    <source>
        <dbReference type="PROSITE" id="PS50011"/>
    </source>
</evidence>
<dbReference type="GO" id="GO:0005524">
    <property type="term" value="F:ATP binding"/>
    <property type="evidence" value="ECO:0007669"/>
    <property type="project" value="UniProtKB-UniRule"/>
</dbReference>
<evidence type="ECO:0000256" key="4">
    <source>
        <dbReference type="ARBA" id="ARBA00022840"/>
    </source>
</evidence>
<feature type="repeat" description="WD" evidence="5">
    <location>
        <begin position="618"/>
        <end position="659"/>
    </location>
</feature>
<dbReference type="PROSITE" id="PS50082">
    <property type="entry name" value="WD_REPEATS_2"/>
    <property type="match status" value="7"/>
</dbReference>
<dbReference type="Gene3D" id="1.10.510.10">
    <property type="entry name" value="Transferase(Phosphotransferase) domain 1"/>
    <property type="match status" value="1"/>
</dbReference>
<dbReference type="InterPro" id="IPR008271">
    <property type="entry name" value="Ser/Thr_kinase_AS"/>
</dbReference>
<evidence type="ECO:0000313" key="8">
    <source>
        <dbReference type="EMBL" id="WNZ24774.1"/>
    </source>
</evidence>
<dbReference type="SUPFAM" id="SSF56112">
    <property type="entry name" value="Protein kinase-like (PK-like)"/>
    <property type="match status" value="1"/>
</dbReference>
<evidence type="ECO:0000256" key="6">
    <source>
        <dbReference type="PROSITE-ProRule" id="PRU10141"/>
    </source>
</evidence>
<feature type="repeat" description="WD" evidence="5">
    <location>
        <begin position="451"/>
        <end position="492"/>
    </location>
</feature>
<dbReference type="PANTHER" id="PTHR19879:SF9">
    <property type="entry name" value="TRANSCRIPTION INITIATION FACTOR TFIID SUBUNIT 5"/>
    <property type="match status" value="1"/>
</dbReference>
<keyword evidence="1 5" id="KW-0853">WD repeat</keyword>
<dbReference type="Pfam" id="PF00400">
    <property type="entry name" value="WD40"/>
    <property type="match status" value="7"/>
</dbReference>
<feature type="repeat" description="WD" evidence="5">
    <location>
        <begin position="577"/>
        <end position="617"/>
    </location>
</feature>
<keyword evidence="3 6" id="KW-0547">Nucleotide-binding</keyword>
<dbReference type="InterPro" id="IPR015943">
    <property type="entry name" value="WD40/YVTN_repeat-like_dom_sf"/>
</dbReference>
<keyword evidence="8" id="KW-0808">Transferase</keyword>
<dbReference type="InterPro" id="IPR000719">
    <property type="entry name" value="Prot_kinase_dom"/>
</dbReference>
<dbReference type="SUPFAM" id="SSF50978">
    <property type="entry name" value="WD40 repeat-like"/>
    <property type="match status" value="1"/>
</dbReference>
<dbReference type="Gene3D" id="3.30.200.20">
    <property type="entry name" value="Phosphorylase Kinase, domain 1"/>
    <property type="match status" value="1"/>
</dbReference>
<dbReference type="PRINTS" id="PR00320">
    <property type="entry name" value="GPROTEINBRPT"/>
</dbReference>
<dbReference type="PROSITE" id="PS00107">
    <property type="entry name" value="PROTEIN_KINASE_ATP"/>
    <property type="match status" value="1"/>
</dbReference>
<dbReference type="GO" id="GO:0004672">
    <property type="term" value="F:protein kinase activity"/>
    <property type="evidence" value="ECO:0007669"/>
    <property type="project" value="InterPro"/>
</dbReference>